<organism evidence="2 3">
    <name type="scientific">Nelumbo nucifera</name>
    <name type="common">Sacred lotus</name>
    <dbReference type="NCBI Taxonomy" id="4432"/>
    <lineage>
        <taxon>Eukaryota</taxon>
        <taxon>Viridiplantae</taxon>
        <taxon>Streptophyta</taxon>
        <taxon>Embryophyta</taxon>
        <taxon>Tracheophyta</taxon>
        <taxon>Spermatophyta</taxon>
        <taxon>Magnoliopsida</taxon>
        <taxon>Proteales</taxon>
        <taxon>Nelumbonaceae</taxon>
        <taxon>Nelumbo</taxon>
    </lineage>
</organism>
<keyword evidence="3" id="KW-1185">Reference proteome</keyword>
<dbReference type="AlphaFoldDB" id="A0A822Y808"/>
<evidence type="ECO:0000313" key="2">
    <source>
        <dbReference type="EMBL" id="DAD25728.1"/>
    </source>
</evidence>
<keyword evidence="1" id="KW-0812">Transmembrane</keyword>
<keyword evidence="1" id="KW-1133">Transmembrane helix</keyword>
<comment type="caution">
    <text evidence="2">The sequence shown here is derived from an EMBL/GenBank/DDBJ whole genome shotgun (WGS) entry which is preliminary data.</text>
</comment>
<feature type="transmembrane region" description="Helical" evidence="1">
    <location>
        <begin position="6"/>
        <end position="24"/>
    </location>
</feature>
<evidence type="ECO:0000313" key="3">
    <source>
        <dbReference type="Proteomes" id="UP000607653"/>
    </source>
</evidence>
<reference evidence="2 3" key="1">
    <citation type="journal article" date="2020" name="Mol. Biol. Evol.">
        <title>Distinct Expression and Methylation Patterns for Genes with Different Fates following a Single Whole-Genome Duplication in Flowering Plants.</title>
        <authorList>
            <person name="Shi T."/>
            <person name="Rahmani R.S."/>
            <person name="Gugger P.F."/>
            <person name="Wang M."/>
            <person name="Li H."/>
            <person name="Zhang Y."/>
            <person name="Li Z."/>
            <person name="Wang Q."/>
            <person name="Van de Peer Y."/>
            <person name="Marchal K."/>
            <person name="Chen J."/>
        </authorList>
    </citation>
    <scope>NUCLEOTIDE SEQUENCE [LARGE SCALE GENOMIC DNA]</scope>
    <source>
        <tissue evidence="2">Leaf</tissue>
    </source>
</reference>
<gene>
    <name evidence="2" type="ORF">HUJ06_027195</name>
</gene>
<protein>
    <submittedName>
        <fullName evidence="2">Uncharacterized protein</fullName>
    </submittedName>
</protein>
<accession>A0A822Y808</accession>
<evidence type="ECO:0000256" key="1">
    <source>
        <dbReference type="SAM" id="Phobius"/>
    </source>
</evidence>
<dbReference type="EMBL" id="DUZY01000002">
    <property type="protein sequence ID" value="DAD25728.1"/>
    <property type="molecule type" value="Genomic_DNA"/>
</dbReference>
<proteinExistence type="predicted"/>
<dbReference type="Proteomes" id="UP000607653">
    <property type="component" value="Unassembled WGS sequence"/>
</dbReference>
<name>A0A822Y808_NELNU</name>
<sequence>MHMLTIHGPIMLAPSSVVIIKFAVAGEKMRRCRCCADREILRRALAPPVRRFSQPRWLNLQPTPSHLCYVSMA</sequence>
<keyword evidence="1" id="KW-0472">Membrane</keyword>